<name>A0A915NBZ1_MELJA</name>
<evidence type="ECO:0000313" key="7">
    <source>
        <dbReference type="Proteomes" id="UP000887561"/>
    </source>
</evidence>
<feature type="compositionally biased region" description="Acidic residues" evidence="5">
    <location>
        <begin position="355"/>
        <end position="383"/>
    </location>
</feature>
<sequence>MDETIINEFVDETHQQQQPQASSSNTNGGIILEQDRFLPIANITRVMKRVIPPEGKLSKEAKECIQECITEFLLERRKTISGEDILTAFRTLGFDEYVTPLEDFLRKFKEVPSSSYKNISTTSLLNYVPLQNHSRVKRQQWWPQQQQMWPPYPQQQQMEPCPPQCFGCQPTNCQAVQCMQPQMVNMVRCCCRPAMIIHPQPDLKTACDGEEAVAACMNGLCGQGFFCNHKKFCCRCPIGKSLVAIFSSVIGPCVNGKCPEGYECGAGNLCYARTSTTNIENNNNLWAAEAPKTTKPPIRQFPLRPRIGGSGFGFVGNRQRLNGGDRRMTNRKRHQQTKKRRLNRQRGWGWGTGDDLFEPFADDWQQDDDNGEEEMEGGEEEIGGDGVFDFWG</sequence>
<dbReference type="GO" id="GO:0000978">
    <property type="term" value="F:RNA polymerase II cis-regulatory region sequence-specific DNA binding"/>
    <property type="evidence" value="ECO:0007669"/>
    <property type="project" value="TreeGrafter"/>
</dbReference>
<keyword evidence="7" id="KW-1185">Reference proteome</keyword>
<dbReference type="InterPro" id="IPR027113">
    <property type="entry name" value="Transc_fact_NFYB/HAP3"/>
</dbReference>
<dbReference type="GO" id="GO:0016602">
    <property type="term" value="C:CCAAT-binding factor complex"/>
    <property type="evidence" value="ECO:0007669"/>
    <property type="project" value="InterPro"/>
</dbReference>
<feature type="compositionally biased region" description="Basic residues" evidence="5">
    <location>
        <begin position="329"/>
        <end position="344"/>
    </location>
</feature>
<dbReference type="SUPFAM" id="SSF47113">
    <property type="entry name" value="Histone-fold"/>
    <property type="match status" value="1"/>
</dbReference>
<feature type="region of interest" description="Disordered" evidence="5">
    <location>
        <begin position="323"/>
        <end position="392"/>
    </location>
</feature>
<evidence type="ECO:0000256" key="5">
    <source>
        <dbReference type="SAM" id="MobiDB-lite"/>
    </source>
</evidence>
<keyword evidence="2" id="KW-0805">Transcription regulation</keyword>
<evidence type="ECO:0000256" key="1">
    <source>
        <dbReference type="ARBA" id="ARBA00009053"/>
    </source>
</evidence>
<evidence type="ECO:0000256" key="4">
    <source>
        <dbReference type="ARBA" id="ARBA00023163"/>
    </source>
</evidence>
<evidence type="ECO:0000256" key="2">
    <source>
        <dbReference type="ARBA" id="ARBA00023015"/>
    </source>
</evidence>
<dbReference type="Proteomes" id="UP000887561">
    <property type="component" value="Unplaced"/>
</dbReference>
<dbReference type="CDD" id="cd22907">
    <property type="entry name" value="HFD_NFYB"/>
    <property type="match status" value="1"/>
</dbReference>
<accession>A0A915NBZ1</accession>
<evidence type="ECO:0000313" key="8">
    <source>
        <dbReference type="WBParaSite" id="scaffold8765_cov300.g13355"/>
    </source>
</evidence>
<dbReference type="InterPro" id="IPR003958">
    <property type="entry name" value="CBFA_NFYB_domain"/>
</dbReference>
<organism evidence="7 8">
    <name type="scientific">Meloidogyne javanica</name>
    <name type="common">Root-knot nematode worm</name>
    <dbReference type="NCBI Taxonomy" id="6303"/>
    <lineage>
        <taxon>Eukaryota</taxon>
        <taxon>Metazoa</taxon>
        <taxon>Ecdysozoa</taxon>
        <taxon>Nematoda</taxon>
        <taxon>Chromadorea</taxon>
        <taxon>Rhabditida</taxon>
        <taxon>Tylenchina</taxon>
        <taxon>Tylenchomorpha</taxon>
        <taxon>Tylenchoidea</taxon>
        <taxon>Meloidogynidae</taxon>
        <taxon>Meloidogyninae</taxon>
        <taxon>Meloidogyne</taxon>
        <taxon>Meloidogyne incognita group</taxon>
    </lineage>
</organism>
<evidence type="ECO:0000259" key="6">
    <source>
        <dbReference type="Pfam" id="PF00808"/>
    </source>
</evidence>
<evidence type="ECO:0000256" key="3">
    <source>
        <dbReference type="ARBA" id="ARBA00023125"/>
    </source>
</evidence>
<feature type="domain" description="Transcription factor CBF/NF-Y/archaeal histone" evidence="6">
    <location>
        <begin position="37"/>
        <end position="74"/>
    </location>
</feature>
<dbReference type="GO" id="GO:0001228">
    <property type="term" value="F:DNA-binding transcription activator activity, RNA polymerase II-specific"/>
    <property type="evidence" value="ECO:0007669"/>
    <property type="project" value="InterPro"/>
</dbReference>
<proteinExistence type="inferred from homology"/>
<dbReference type="WBParaSite" id="scaffold8765_cov300.g13355">
    <property type="protein sequence ID" value="scaffold8765_cov300.g13355"/>
    <property type="gene ID" value="scaffold8765_cov300.g13355"/>
</dbReference>
<reference evidence="8" key="1">
    <citation type="submission" date="2022-11" db="UniProtKB">
        <authorList>
            <consortium name="WormBaseParasite"/>
        </authorList>
    </citation>
    <scope>IDENTIFICATION</scope>
</reference>
<dbReference type="PANTHER" id="PTHR11064:SF9">
    <property type="entry name" value="NUCLEAR TRANSCRIPTION FACTOR Y SUBUNIT BETA"/>
    <property type="match status" value="1"/>
</dbReference>
<dbReference type="AlphaFoldDB" id="A0A915NBZ1"/>
<comment type="similarity">
    <text evidence="1">Belongs to the NFYB/HAP3 subunit family.</text>
</comment>
<protein>
    <submittedName>
        <fullName evidence="8">Transcription factor CBF/NF-Y/archaeal histone domain-containing protein</fullName>
    </submittedName>
</protein>
<dbReference type="Gene3D" id="1.10.20.10">
    <property type="entry name" value="Histone, subunit A"/>
    <property type="match status" value="1"/>
</dbReference>
<dbReference type="Pfam" id="PF00808">
    <property type="entry name" value="CBFD_NFYB_HMF"/>
    <property type="match status" value="1"/>
</dbReference>
<keyword evidence="3" id="KW-0238">DNA-binding</keyword>
<dbReference type="InterPro" id="IPR009072">
    <property type="entry name" value="Histone-fold"/>
</dbReference>
<keyword evidence="4" id="KW-0804">Transcription</keyword>
<dbReference type="PANTHER" id="PTHR11064">
    <property type="entry name" value="CCAAT-BINDING TRANSCRIPTION FACTOR-RELATED"/>
    <property type="match status" value="1"/>
</dbReference>
<dbReference type="GO" id="GO:0046982">
    <property type="term" value="F:protein heterodimerization activity"/>
    <property type="evidence" value="ECO:0007669"/>
    <property type="project" value="InterPro"/>
</dbReference>